<dbReference type="PANTHER" id="PTHR44019">
    <property type="entry name" value="WD REPEAT-CONTAINING PROTEIN 55"/>
    <property type="match status" value="1"/>
</dbReference>
<feature type="repeat" description="WD" evidence="3">
    <location>
        <begin position="818"/>
        <end position="859"/>
    </location>
</feature>
<dbReference type="InterPro" id="IPR019775">
    <property type="entry name" value="WD40_repeat_CS"/>
</dbReference>
<evidence type="ECO:0000256" key="3">
    <source>
        <dbReference type="PROSITE-ProRule" id="PRU00221"/>
    </source>
</evidence>
<dbReference type="Pfam" id="PF00400">
    <property type="entry name" value="WD40"/>
    <property type="match status" value="8"/>
</dbReference>
<feature type="repeat" description="WD" evidence="3">
    <location>
        <begin position="411"/>
        <end position="445"/>
    </location>
</feature>
<dbReference type="PANTHER" id="PTHR44019:SF8">
    <property type="entry name" value="POC1 CENTRIOLAR PROTEIN HOMOLOG"/>
    <property type="match status" value="1"/>
</dbReference>
<evidence type="ECO:0000256" key="2">
    <source>
        <dbReference type="ARBA" id="ARBA00022737"/>
    </source>
</evidence>
<dbReference type="Gene3D" id="2.130.10.10">
    <property type="entry name" value="YVTN repeat-like/Quinoprotein amine dehydrogenase"/>
    <property type="match status" value="5"/>
</dbReference>
<dbReference type="SMART" id="SM00320">
    <property type="entry name" value="WD40"/>
    <property type="match status" value="15"/>
</dbReference>
<dbReference type="Proteomes" id="UP000187209">
    <property type="component" value="Unassembled WGS sequence"/>
</dbReference>
<dbReference type="InterPro" id="IPR011047">
    <property type="entry name" value="Quinoprotein_ADH-like_sf"/>
</dbReference>
<name>A0A1R2BSU0_9CILI</name>
<dbReference type="EMBL" id="MPUH01000450">
    <property type="protein sequence ID" value="OMJ79868.1"/>
    <property type="molecule type" value="Genomic_DNA"/>
</dbReference>
<dbReference type="OrthoDB" id="6262491at2759"/>
<feature type="repeat" description="WD" evidence="3">
    <location>
        <begin position="237"/>
        <end position="278"/>
    </location>
</feature>
<accession>A0A1R2BSU0</accession>
<protein>
    <submittedName>
        <fullName evidence="4">Uncharacterized protein</fullName>
    </submittedName>
</protein>
<feature type="repeat" description="WD" evidence="3">
    <location>
        <begin position="776"/>
        <end position="809"/>
    </location>
</feature>
<dbReference type="InterPro" id="IPR050505">
    <property type="entry name" value="WDR55/POC1"/>
</dbReference>
<gene>
    <name evidence="4" type="ORF">SteCoe_20011</name>
</gene>
<dbReference type="PROSITE" id="PS50294">
    <property type="entry name" value="WD_REPEATS_REGION"/>
    <property type="match status" value="7"/>
</dbReference>
<feature type="repeat" description="WD" evidence="3">
    <location>
        <begin position="446"/>
        <end position="487"/>
    </location>
</feature>
<dbReference type="PROSITE" id="PS00678">
    <property type="entry name" value="WD_REPEATS_1"/>
    <property type="match status" value="3"/>
</dbReference>
<evidence type="ECO:0000313" key="4">
    <source>
        <dbReference type="EMBL" id="OMJ79868.1"/>
    </source>
</evidence>
<evidence type="ECO:0000313" key="5">
    <source>
        <dbReference type="Proteomes" id="UP000187209"/>
    </source>
</evidence>
<keyword evidence="1 3" id="KW-0853">WD repeat</keyword>
<reference evidence="4 5" key="1">
    <citation type="submission" date="2016-11" db="EMBL/GenBank/DDBJ databases">
        <title>The macronuclear genome of Stentor coeruleus: a giant cell with tiny introns.</title>
        <authorList>
            <person name="Slabodnick M."/>
            <person name="Ruby J.G."/>
            <person name="Reiff S.B."/>
            <person name="Swart E.C."/>
            <person name="Gosai S."/>
            <person name="Prabakaran S."/>
            <person name="Witkowska E."/>
            <person name="Larue G.E."/>
            <person name="Fisher S."/>
            <person name="Freeman R.M."/>
            <person name="Gunawardena J."/>
            <person name="Chu W."/>
            <person name="Stover N.A."/>
            <person name="Gregory B.D."/>
            <person name="Nowacki M."/>
            <person name="Derisi J."/>
            <person name="Roy S.W."/>
            <person name="Marshall W.F."/>
            <person name="Sood P."/>
        </authorList>
    </citation>
    <scope>NUCLEOTIDE SEQUENCE [LARGE SCALE GENOMIC DNA]</scope>
    <source>
        <strain evidence="4">WM001</strain>
    </source>
</reference>
<feature type="repeat" description="WD" evidence="3">
    <location>
        <begin position="195"/>
        <end position="230"/>
    </location>
</feature>
<dbReference type="InterPro" id="IPR015943">
    <property type="entry name" value="WD40/YVTN_repeat-like_dom_sf"/>
</dbReference>
<dbReference type="InterPro" id="IPR020472">
    <property type="entry name" value="WD40_PAC1"/>
</dbReference>
<keyword evidence="5" id="KW-1185">Reference proteome</keyword>
<feature type="repeat" description="WD" evidence="3">
    <location>
        <begin position="613"/>
        <end position="654"/>
    </location>
</feature>
<organism evidence="4 5">
    <name type="scientific">Stentor coeruleus</name>
    <dbReference type="NCBI Taxonomy" id="5963"/>
    <lineage>
        <taxon>Eukaryota</taxon>
        <taxon>Sar</taxon>
        <taxon>Alveolata</taxon>
        <taxon>Ciliophora</taxon>
        <taxon>Postciliodesmatophora</taxon>
        <taxon>Heterotrichea</taxon>
        <taxon>Heterotrichida</taxon>
        <taxon>Stentoridae</taxon>
        <taxon>Stentor</taxon>
    </lineage>
</organism>
<dbReference type="CDD" id="cd00200">
    <property type="entry name" value="WD40"/>
    <property type="match status" value="2"/>
</dbReference>
<dbReference type="SUPFAM" id="SSF50998">
    <property type="entry name" value="Quinoprotein alcohol dehydrogenase-like"/>
    <property type="match status" value="1"/>
</dbReference>
<feature type="repeat" description="WD" evidence="3">
    <location>
        <begin position="529"/>
        <end position="570"/>
    </location>
</feature>
<proteinExistence type="predicted"/>
<evidence type="ECO:0000256" key="1">
    <source>
        <dbReference type="ARBA" id="ARBA00022574"/>
    </source>
</evidence>
<dbReference type="InterPro" id="IPR001680">
    <property type="entry name" value="WD40_rpt"/>
</dbReference>
<comment type="caution">
    <text evidence="4">The sequence shown here is derived from an EMBL/GenBank/DDBJ whole genome shotgun (WGS) entry which is preliminary data.</text>
</comment>
<feature type="repeat" description="WD" evidence="3">
    <location>
        <begin position="571"/>
        <end position="612"/>
    </location>
</feature>
<dbReference type="SUPFAM" id="SSF50978">
    <property type="entry name" value="WD40 repeat-like"/>
    <property type="match status" value="2"/>
</dbReference>
<sequence>MVSNSETFSSLSLRSNSSLACSTFSLEKIQAFKARIENFLIQISSNKRNIYQTGCKFIENLEAKALNIIKSIEAKQIYVRNKLHIIKIQQLKKDIHLELVKATCAIEKEIKNLFKELEQSSKELAQFYIKKIYTDYEIVKSENILSENLNVSCLDLNKTLNNKITDFEKILINAKIYLLGEIFPDFIQEEFGLHLEGHSDKCTCIAISKKNDFFITGSLDRSIRLWNLKTRSQKCICYYHEGPVNSLALAKSGDLLVSGSDDKTIIVWCVSRKRILRVLKIFDSQVKRVHFSYNDRYIISLTSDMKLRWLDSNSLEVVHSITLTKFTIDFKTFSNNGSVLIGESTGKLFSCNILNETKDIAFPLQKNKTLTHFQLLKNKMMVLAVYKQGIICRYPINNSSIFKKSVKKYTILTISSAPNENFFVTGSKDHNVRLWDLNTLKCEKLFSFHKSRVVNVKITQDNKLIISSSSDYNIRIIDINEESCVGSFVYDKLVLPKIYLTHDSKYILSGCIDGTIFIYDITEKRKVESGGHTIKPNCLSFSTDKIFLATGSPDATVIVWKLKTHQIETLHNEHKSLITCITISDDNNYVISGSNDKNIIVWDITKRKLKAKLKSHCGSIKCVTISHDSTYIISGSSDKYVILWNISKEKNKKILEGHTSCVKKVMIISEYFVLSGSNTEIIAWNLQSSSIQYKIPLFNANKILAVNKSCKLFAVSSDKNFIVWDIVNNEQVKAFISKIVPKCVVLTESRLLIVAAYFKNKLVVFDLNDCRKNFSLAGHKSNINVIALTEDEIRLVSGSSDKSIIVWNLHFKAYEFAINGFNSEITSILATKDNEHLIIASADNTIKLYYLNDKKQLSEKNFNSCLNSLAITSDNRLLIGGLNNSNVILYDFEHNTEKVIVKHESSVQKVAVTNNDKYIISISSGLKLIIWNIKMNEIEIVYLSKETFMDNFFISNDNLNVYIPSNLSGVAVLKLKNTFKKSQKKNEGNEILELNEEKEVVVCVDVIESFVKMYDIKMVNLIAVHGDEALSFLSSFLYLDE</sequence>
<dbReference type="AlphaFoldDB" id="A0A1R2BSU0"/>
<keyword evidence="2" id="KW-0677">Repeat</keyword>
<dbReference type="PROSITE" id="PS50082">
    <property type="entry name" value="WD_REPEATS_2"/>
    <property type="match status" value="9"/>
</dbReference>
<dbReference type="InterPro" id="IPR036322">
    <property type="entry name" value="WD40_repeat_dom_sf"/>
</dbReference>
<dbReference type="PRINTS" id="PR00320">
    <property type="entry name" value="GPROTEINBRPT"/>
</dbReference>